<keyword evidence="2" id="KW-1185">Reference proteome</keyword>
<proteinExistence type="predicted"/>
<accession>A0A1L8CQ00</accession>
<organism evidence="1 2">
    <name type="scientific">Mariprofundus micogutta</name>
    <dbReference type="NCBI Taxonomy" id="1921010"/>
    <lineage>
        <taxon>Bacteria</taxon>
        <taxon>Pseudomonadati</taxon>
        <taxon>Pseudomonadota</taxon>
        <taxon>Candidatius Mariprofundia</taxon>
        <taxon>Mariprofundales</taxon>
        <taxon>Mariprofundaceae</taxon>
        <taxon>Mariprofundus</taxon>
    </lineage>
</organism>
<evidence type="ECO:0000313" key="2">
    <source>
        <dbReference type="Proteomes" id="UP000231632"/>
    </source>
</evidence>
<sequence length="282" mass="31432">MTISCDLLMSLVYHTNLHCRCNMLTDVKFYWPLHLIALICRTMLYRPLIHMSLYILSLAAPISAWAEESEDEWNNNVELGAVKTNGNTQTLTLNSAAKLVHNGKVLRSTITGSANNATNNNATTAEKYAASLQEDWKITEADYLFVRLGFESDRFAGFRRRYSETIGYGRDLIKTDHFSWNIELGGGLRQSQFTDRSKKNEAIARSASNMSWDISESAKLTQDLSTEGGKSGWASKSVTGLQHKLNSSLSSKISLKLDHNSKVPAGTKKLDIETAITLVVNF</sequence>
<dbReference type="STRING" id="1921010.MMIC_P1985"/>
<name>A0A1L8CQ00_9PROT</name>
<dbReference type="AlphaFoldDB" id="A0A1L8CQ00"/>
<dbReference type="InterPro" id="IPR007433">
    <property type="entry name" value="DUF481"/>
</dbReference>
<dbReference type="Pfam" id="PF04338">
    <property type="entry name" value="DUF481"/>
    <property type="match status" value="1"/>
</dbReference>
<reference evidence="1 2" key="1">
    <citation type="journal article" date="2017" name="Arch. Microbiol.">
        <title>Mariprofundus micogutta sp. nov., a novel iron-oxidizing zetaproteobacterium isolated from a deep-sea hydrothermal field at the Bayonnaise knoll of the Izu-Ogasawara arc, and a description of Mariprofundales ord. nov. and Zetaproteobacteria classis nov.</title>
        <authorList>
            <person name="Makita H."/>
            <person name="Tanaka E."/>
            <person name="Mitsunobu S."/>
            <person name="Miyazaki M."/>
            <person name="Nunoura T."/>
            <person name="Uematsu K."/>
            <person name="Takaki Y."/>
            <person name="Nishi S."/>
            <person name="Shimamura S."/>
            <person name="Takai K."/>
        </authorList>
    </citation>
    <scope>NUCLEOTIDE SEQUENCE [LARGE SCALE GENOMIC DNA]</scope>
    <source>
        <strain evidence="1 2">ET2</strain>
    </source>
</reference>
<dbReference type="EMBL" id="BDFD01000019">
    <property type="protein sequence ID" value="GAV21006.1"/>
    <property type="molecule type" value="Genomic_DNA"/>
</dbReference>
<gene>
    <name evidence="1" type="ORF">MMIC_P1985</name>
</gene>
<evidence type="ECO:0000313" key="1">
    <source>
        <dbReference type="EMBL" id="GAV21006.1"/>
    </source>
</evidence>
<dbReference type="Proteomes" id="UP000231632">
    <property type="component" value="Unassembled WGS sequence"/>
</dbReference>
<protein>
    <submittedName>
        <fullName evidence="1">Putative salt-induced outer membrane protein</fullName>
    </submittedName>
</protein>
<comment type="caution">
    <text evidence="1">The sequence shown here is derived from an EMBL/GenBank/DDBJ whole genome shotgun (WGS) entry which is preliminary data.</text>
</comment>